<dbReference type="EMBL" id="OU503048">
    <property type="protein sequence ID" value="CAI9774584.1"/>
    <property type="molecule type" value="Genomic_DNA"/>
</dbReference>
<accession>A0AAD1ZRS1</accession>
<dbReference type="AlphaFoldDB" id="A0AAD1ZRS1"/>
<dbReference type="GO" id="GO:0032456">
    <property type="term" value="P:endocytic recycling"/>
    <property type="evidence" value="ECO:0007669"/>
    <property type="project" value="InterPro"/>
</dbReference>
<name>A0AAD1ZRS1_9LAMI</name>
<dbReference type="GO" id="GO:0005829">
    <property type="term" value="C:cytosol"/>
    <property type="evidence" value="ECO:0007669"/>
    <property type="project" value="GOC"/>
</dbReference>
<dbReference type="GO" id="GO:1990745">
    <property type="term" value="C:EARP complex"/>
    <property type="evidence" value="ECO:0007669"/>
    <property type="project" value="InterPro"/>
</dbReference>
<evidence type="ECO:0000259" key="1">
    <source>
        <dbReference type="Pfam" id="PF10474"/>
    </source>
</evidence>
<reference evidence="2" key="1">
    <citation type="submission" date="2023-05" db="EMBL/GenBank/DDBJ databases">
        <authorList>
            <person name="Huff M."/>
        </authorList>
    </citation>
    <scope>NUCLEOTIDE SEQUENCE</scope>
</reference>
<proteinExistence type="predicted"/>
<gene>
    <name evidence="2" type="ORF">FPE_LOCUS22014</name>
</gene>
<dbReference type="InterPro" id="IPR040047">
    <property type="entry name" value="VPS50"/>
</dbReference>
<dbReference type="PANTHER" id="PTHR13258:SF0">
    <property type="entry name" value="SYNDETIN"/>
    <property type="match status" value="1"/>
</dbReference>
<organism evidence="2 3">
    <name type="scientific">Fraxinus pennsylvanica</name>
    <dbReference type="NCBI Taxonomy" id="56036"/>
    <lineage>
        <taxon>Eukaryota</taxon>
        <taxon>Viridiplantae</taxon>
        <taxon>Streptophyta</taxon>
        <taxon>Embryophyta</taxon>
        <taxon>Tracheophyta</taxon>
        <taxon>Spermatophyta</taxon>
        <taxon>Magnoliopsida</taxon>
        <taxon>eudicotyledons</taxon>
        <taxon>Gunneridae</taxon>
        <taxon>Pentapetalae</taxon>
        <taxon>asterids</taxon>
        <taxon>lamiids</taxon>
        <taxon>Lamiales</taxon>
        <taxon>Oleaceae</taxon>
        <taxon>Oleeae</taxon>
        <taxon>Fraxinus</taxon>
    </lineage>
</organism>
<dbReference type="Proteomes" id="UP000834106">
    <property type="component" value="Chromosome 13"/>
</dbReference>
<dbReference type="InterPro" id="IPR019514">
    <property type="entry name" value="Syndetin_C"/>
</dbReference>
<dbReference type="GO" id="GO:0000149">
    <property type="term" value="F:SNARE binding"/>
    <property type="evidence" value="ECO:0007669"/>
    <property type="project" value="TreeGrafter"/>
</dbReference>
<dbReference type="GO" id="GO:0042147">
    <property type="term" value="P:retrograde transport, endosome to Golgi"/>
    <property type="evidence" value="ECO:0007669"/>
    <property type="project" value="InterPro"/>
</dbReference>
<dbReference type="PANTHER" id="PTHR13258">
    <property type="entry name" value="SYNDETIN"/>
    <property type="match status" value="1"/>
</dbReference>
<protein>
    <recommendedName>
        <fullName evidence="1">Syndetin C-terminal domain-containing protein</fullName>
    </recommendedName>
</protein>
<sequence>MVCSVFPTGDNFCNFCVNRYVDLLLGEFKQYKTRFAHGGIREEVQDLLLEYGLENVAETLIEGLSRVRRCTDEGRALMSLNLQEYSKNQIVGLINLVATMKAKWANAFDELAKYCLEALRFVDQRLPTDDQIYLLFETQ</sequence>
<evidence type="ECO:0000313" key="2">
    <source>
        <dbReference type="EMBL" id="CAI9774584.1"/>
    </source>
</evidence>
<keyword evidence="3" id="KW-1185">Reference proteome</keyword>
<feature type="domain" description="Syndetin C-terminal" evidence="1">
    <location>
        <begin position="18"/>
        <end position="83"/>
    </location>
</feature>
<dbReference type="Pfam" id="PF10474">
    <property type="entry name" value="Syndetin_C"/>
    <property type="match status" value="1"/>
</dbReference>
<evidence type="ECO:0000313" key="3">
    <source>
        <dbReference type="Proteomes" id="UP000834106"/>
    </source>
</evidence>